<protein>
    <recommendedName>
        <fullName evidence="3">Outer membrane protein beta-barrel domain-containing protein</fullName>
    </recommendedName>
</protein>
<accession>A0A367GJI2</accession>
<organism evidence="1 2">
    <name type="scientific">Mucilaginibacter hurinus</name>
    <dbReference type="NCBI Taxonomy" id="2201324"/>
    <lineage>
        <taxon>Bacteria</taxon>
        <taxon>Pseudomonadati</taxon>
        <taxon>Bacteroidota</taxon>
        <taxon>Sphingobacteriia</taxon>
        <taxon>Sphingobacteriales</taxon>
        <taxon>Sphingobacteriaceae</taxon>
        <taxon>Mucilaginibacter</taxon>
    </lineage>
</organism>
<gene>
    <name evidence="1" type="ORF">DJ568_16820</name>
</gene>
<dbReference type="EMBL" id="QGDC01000012">
    <property type="protein sequence ID" value="RCH53624.1"/>
    <property type="molecule type" value="Genomic_DNA"/>
</dbReference>
<dbReference type="Proteomes" id="UP000253209">
    <property type="component" value="Unassembled WGS sequence"/>
</dbReference>
<comment type="caution">
    <text evidence="1">The sequence shown here is derived from an EMBL/GenBank/DDBJ whole genome shotgun (WGS) entry which is preliminary data.</text>
</comment>
<evidence type="ECO:0000313" key="1">
    <source>
        <dbReference type="EMBL" id="RCH53624.1"/>
    </source>
</evidence>
<evidence type="ECO:0008006" key="3">
    <source>
        <dbReference type="Google" id="ProtNLM"/>
    </source>
</evidence>
<dbReference type="AlphaFoldDB" id="A0A367GJI2"/>
<reference evidence="1 2" key="1">
    <citation type="submission" date="2018-05" db="EMBL/GenBank/DDBJ databases">
        <title>Mucilaginibacter hurinus sp. nov., isolated from briquette warehouse soil.</title>
        <authorList>
            <person name="Choi L."/>
        </authorList>
    </citation>
    <scope>NUCLEOTIDE SEQUENCE [LARGE SCALE GENOMIC DNA]</scope>
    <source>
        <strain evidence="1 2">ZR32</strain>
    </source>
</reference>
<evidence type="ECO:0000313" key="2">
    <source>
        <dbReference type="Proteomes" id="UP000253209"/>
    </source>
</evidence>
<keyword evidence="2" id="KW-1185">Reference proteome</keyword>
<sequence>MLNFRAQAQTGTIKPSLFDGIIVAGYVDKGAYINCTGPNIKYASKPLCIMLGLLPSLKFKEDKSSGNVTKNSLVTPSLGFGLTMAYKHLAIQLPAFYTAKTVSSNGKWNAGIGLGYKF</sequence>
<dbReference type="OrthoDB" id="1267278at2"/>
<name>A0A367GJI2_9SPHI</name>
<proteinExistence type="predicted"/>